<dbReference type="InterPro" id="IPR018499">
    <property type="entry name" value="Tetraspanin/Peripherin"/>
</dbReference>
<evidence type="ECO:0000256" key="5">
    <source>
        <dbReference type="SAM" id="Phobius"/>
    </source>
</evidence>
<protein>
    <submittedName>
        <fullName evidence="6">Putative tetraspanin-3</fullName>
    </submittedName>
</protein>
<accession>A0A2G8K6R5</accession>
<dbReference type="PRINTS" id="PR00259">
    <property type="entry name" value="TMFOUR"/>
</dbReference>
<dbReference type="AlphaFoldDB" id="A0A2G8K6R5"/>
<comment type="subcellular location">
    <subcellularLocation>
        <location evidence="1">Membrane</location>
        <topology evidence="1">Multi-pass membrane protein</topology>
    </subcellularLocation>
</comment>
<feature type="transmembrane region" description="Helical" evidence="5">
    <location>
        <begin position="84"/>
        <end position="107"/>
    </location>
</feature>
<keyword evidence="2 5" id="KW-0812">Transmembrane</keyword>
<dbReference type="CDD" id="cd03127">
    <property type="entry name" value="tetraspanin_LEL"/>
    <property type="match status" value="1"/>
</dbReference>
<dbReference type="EMBL" id="MRZV01000831">
    <property type="protein sequence ID" value="PIK43700.1"/>
    <property type="molecule type" value="Genomic_DNA"/>
</dbReference>
<evidence type="ECO:0000313" key="6">
    <source>
        <dbReference type="EMBL" id="PIK43700.1"/>
    </source>
</evidence>
<dbReference type="OrthoDB" id="9993879at2759"/>
<evidence type="ECO:0000256" key="3">
    <source>
        <dbReference type="ARBA" id="ARBA00022989"/>
    </source>
</evidence>
<keyword evidence="4 5" id="KW-0472">Membrane</keyword>
<dbReference type="Proteomes" id="UP000230750">
    <property type="component" value="Unassembled WGS sequence"/>
</dbReference>
<dbReference type="PANTHER" id="PTHR19282">
    <property type="entry name" value="TETRASPANIN"/>
    <property type="match status" value="1"/>
</dbReference>
<keyword evidence="7" id="KW-1185">Reference proteome</keyword>
<gene>
    <name evidence="6" type="ORF">BSL78_19434</name>
</gene>
<dbReference type="GO" id="GO:0005886">
    <property type="term" value="C:plasma membrane"/>
    <property type="evidence" value="ECO:0007669"/>
    <property type="project" value="TreeGrafter"/>
</dbReference>
<evidence type="ECO:0000256" key="1">
    <source>
        <dbReference type="ARBA" id="ARBA00004141"/>
    </source>
</evidence>
<feature type="transmembrane region" description="Helical" evidence="5">
    <location>
        <begin position="147"/>
        <end position="170"/>
    </location>
</feature>
<dbReference type="PANTHER" id="PTHR19282:SF519">
    <property type="entry name" value="TETRASPANIN"/>
    <property type="match status" value="1"/>
</dbReference>
<evidence type="ECO:0000313" key="7">
    <source>
        <dbReference type="Proteomes" id="UP000230750"/>
    </source>
</evidence>
<dbReference type="Gene3D" id="1.10.1450.10">
    <property type="entry name" value="Tetraspanin"/>
    <property type="match status" value="1"/>
</dbReference>
<comment type="caution">
    <text evidence="6">The sequence shown here is derived from an EMBL/GenBank/DDBJ whole genome shotgun (WGS) entry which is preliminary data.</text>
</comment>
<dbReference type="SUPFAM" id="SSF48652">
    <property type="entry name" value="Tetraspanin"/>
    <property type="match status" value="1"/>
</dbReference>
<keyword evidence="3 5" id="KW-1133">Transmembrane helix</keyword>
<name>A0A2G8K6R5_STIJA</name>
<evidence type="ECO:0000256" key="4">
    <source>
        <dbReference type="ARBA" id="ARBA00023136"/>
    </source>
</evidence>
<sequence length="316" mass="35117">MTMLVGRNDHAGWAKMTMLVGRNGSWAEWLLGEVTRKPAKWANCYTSARCIAAFVHRNHSIWKGTFMQIVQNIAMPYTDCSYPFASAMLMFLGIKMFTLIGSVQGAIDGKFLSVPAVVLILLSLLCLTIGILGCAGASVENRKTQAGFFIFLLLIVAIEFIGFVCCIVYKDELQSSIDSTLTKHLTEDYGNNTSITKSIDVVQIKFECCGIENYTDWENSTWVNNHNGQVPGSCCNKKVVTNFPVPAKGDKHYTQGCSSQVFGLIHSWLAWLIALAVIFLIIELLAMTCTCIRMNHSKKVKYQTLSEETSSRGYRA</sequence>
<proteinExistence type="predicted"/>
<feature type="transmembrane region" description="Helical" evidence="5">
    <location>
        <begin position="113"/>
        <end position="135"/>
    </location>
</feature>
<organism evidence="6 7">
    <name type="scientific">Stichopus japonicus</name>
    <name type="common">Sea cucumber</name>
    <dbReference type="NCBI Taxonomy" id="307972"/>
    <lineage>
        <taxon>Eukaryota</taxon>
        <taxon>Metazoa</taxon>
        <taxon>Echinodermata</taxon>
        <taxon>Eleutherozoa</taxon>
        <taxon>Echinozoa</taxon>
        <taxon>Holothuroidea</taxon>
        <taxon>Aspidochirotacea</taxon>
        <taxon>Aspidochirotida</taxon>
        <taxon>Stichopodidae</taxon>
        <taxon>Apostichopus</taxon>
    </lineage>
</organism>
<reference evidence="6 7" key="1">
    <citation type="journal article" date="2017" name="PLoS Biol.">
        <title>The sea cucumber genome provides insights into morphological evolution and visceral regeneration.</title>
        <authorList>
            <person name="Zhang X."/>
            <person name="Sun L."/>
            <person name="Yuan J."/>
            <person name="Sun Y."/>
            <person name="Gao Y."/>
            <person name="Zhang L."/>
            <person name="Li S."/>
            <person name="Dai H."/>
            <person name="Hamel J.F."/>
            <person name="Liu C."/>
            <person name="Yu Y."/>
            <person name="Liu S."/>
            <person name="Lin W."/>
            <person name="Guo K."/>
            <person name="Jin S."/>
            <person name="Xu P."/>
            <person name="Storey K.B."/>
            <person name="Huan P."/>
            <person name="Zhang T."/>
            <person name="Zhou Y."/>
            <person name="Zhang J."/>
            <person name="Lin C."/>
            <person name="Li X."/>
            <person name="Xing L."/>
            <person name="Huo D."/>
            <person name="Sun M."/>
            <person name="Wang L."/>
            <person name="Mercier A."/>
            <person name="Li F."/>
            <person name="Yang H."/>
            <person name="Xiang J."/>
        </authorList>
    </citation>
    <scope>NUCLEOTIDE SEQUENCE [LARGE SCALE GENOMIC DNA]</scope>
    <source>
        <strain evidence="6">Shaxun</strain>
        <tissue evidence="6">Muscle</tissue>
    </source>
</reference>
<evidence type="ECO:0000256" key="2">
    <source>
        <dbReference type="ARBA" id="ARBA00022692"/>
    </source>
</evidence>
<dbReference type="Pfam" id="PF00335">
    <property type="entry name" value="Tetraspanin"/>
    <property type="match status" value="1"/>
</dbReference>
<feature type="transmembrane region" description="Helical" evidence="5">
    <location>
        <begin position="268"/>
        <end position="292"/>
    </location>
</feature>
<dbReference type="STRING" id="307972.A0A2G8K6R5"/>
<dbReference type="InterPro" id="IPR008952">
    <property type="entry name" value="Tetraspanin_EC2_sf"/>
</dbReference>